<evidence type="ECO:0000313" key="2">
    <source>
        <dbReference type="EMBL" id="KVH77845.1"/>
    </source>
</evidence>
<dbReference type="Proteomes" id="UP000243975">
    <property type="component" value="Unassembled WGS sequence"/>
</dbReference>
<name>A0A124S7F1_CYNCS</name>
<dbReference type="Gramene" id="KVH77845">
    <property type="protein sequence ID" value="KVH77845"/>
    <property type="gene ID" value="Ccrd_025522"/>
</dbReference>
<evidence type="ECO:0000256" key="1">
    <source>
        <dbReference type="SAM" id="Phobius"/>
    </source>
</evidence>
<organism evidence="2 3">
    <name type="scientific">Cynara cardunculus var. scolymus</name>
    <name type="common">Globe artichoke</name>
    <name type="synonym">Cynara scolymus</name>
    <dbReference type="NCBI Taxonomy" id="59895"/>
    <lineage>
        <taxon>Eukaryota</taxon>
        <taxon>Viridiplantae</taxon>
        <taxon>Streptophyta</taxon>
        <taxon>Embryophyta</taxon>
        <taxon>Tracheophyta</taxon>
        <taxon>Spermatophyta</taxon>
        <taxon>Magnoliopsida</taxon>
        <taxon>eudicotyledons</taxon>
        <taxon>Gunneridae</taxon>
        <taxon>Pentapetalae</taxon>
        <taxon>asterids</taxon>
        <taxon>campanulids</taxon>
        <taxon>Asterales</taxon>
        <taxon>Asteraceae</taxon>
        <taxon>Carduoideae</taxon>
        <taxon>Cardueae</taxon>
        <taxon>Carduinae</taxon>
        <taxon>Cynara</taxon>
    </lineage>
</organism>
<keyword evidence="1" id="KW-0472">Membrane</keyword>
<feature type="transmembrane region" description="Helical" evidence="1">
    <location>
        <begin position="90"/>
        <end position="112"/>
    </location>
</feature>
<feature type="transmembrane region" description="Helical" evidence="1">
    <location>
        <begin position="30"/>
        <end position="51"/>
    </location>
</feature>
<gene>
    <name evidence="2" type="ORF">Ccrd_025522</name>
</gene>
<reference evidence="2 3" key="1">
    <citation type="journal article" date="2016" name="Sci. Rep.">
        <title>The genome sequence of the outbreeding globe artichoke constructed de novo incorporating a phase-aware low-pass sequencing strategy of F1 progeny.</title>
        <authorList>
            <person name="Scaglione D."/>
            <person name="Reyes-Chin-Wo S."/>
            <person name="Acquadro A."/>
            <person name="Froenicke L."/>
            <person name="Portis E."/>
            <person name="Beitel C."/>
            <person name="Tirone M."/>
            <person name="Mauro R."/>
            <person name="Lo Monaco A."/>
            <person name="Mauromicale G."/>
            <person name="Faccioli P."/>
            <person name="Cattivelli L."/>
            <person name="Rieseberg L."/>
            <person name="Michelmore R."/>
            <person name="Lanteri S."/>
        </authorList>
    </citation>
    <scope>NUCLEOTIDE SEQUENCE [LARGE SCALE GENOMIC DNA]</scope>
    <source>
        <strain evidence="2">2C</strain>
    </source>
</reference>
<protein>
    <submittedName>
        <fullName evidence="2">Uncharacterized protein</fullName>
    </submittedName>
</protein>
<comment type="caution">
    <text evidence="2">The sequence shown here is derived from an EMBL/GenBank/DDBJ whole genome shotgun (WGS) entry which is preliminary data.</text>
</comment>
<dbReference type="STRING" id="59895.A0A124S7F1"/>
<proteinExistence type="predicted"/>
<accession>A0A124S7F1</accession>
<dbReference type="EMBL" id="LEKV01006491">
    <property type="protein sequence ID" value="KVH77845.1"/>
    <property type="molecule type" value="Genomic_DNA"/>
</dbReference>
<keyword evidence="1" id="KW-0812">Transmembrane</keyword>
<keyword evidence="1" id="KW-1133">Transmembrane helix</keyword>
<keyword evidence="3" id="KW-1185">Reference proteome</keyword>
<evidence type="ECO:0000313" key="3">
    <source>
        <dbReference type="Proteomes" id="UP000243975"/>
    </source>
</evidence>
<dbReference type="AlphaFoldDB" id="A0A124S7F1"/>
<sequence>MVCLLCEDIDVNVDSETAAGAREVCFFPPIFVLVILFSVLLHSVFGCCPIVKGEWHIIEFEELHISVPRLTKLFEVLDGLLGPYWRAIRLAFNCTFLLFGPVIQLIACARYVSFF</sequence>